<dbReference type="GO" id="GO:0005666">
    <property type="term" value="C:RNA polymerase III complex"/>
    <property type="evidence" value="ECO:0007669"/>
    <property type="project" value="InterPro"/>
</dbReference>
<evidence type="ECO:0000313" key="5">
    <source>
        <dbReference type="EMBL" id="KAF2304093.1"/>
    </source>
</evidence>
<protein>
    <submittedName>
        <fullName evidence="5">Uncharacterized protein</fullName>
    </submittedName>
</protein>
<accession>A0A6A6LVC4</accession>
<gene>
    <name evidence="5" type="ORF">GH714_027105</name>
</gene>
<evidence type="ECO:0000256" key="3">
    <source>
        <dbReference type="ARBA" id="ARBA00023163"/>
    </source>
</evidence>
<name>A0A6A6LVC4_HEVBR</name>
<evidence type="ECO:0000256" key="4">
    <source>
        <dbReference type="ARBA" id="ARBA00023242"/>
    </source>
</evidence>
<dbReference type="GO" id="GO:0003677">
    <property type="term" value="F:DNA binding"/>
    <property type="evidence" value="ECO:0007669"/>
    <property type="project" value="InterPro"/>
</dbReference>
<sequence>MESKPPQNPPRKVEDVDAQAMNLMKQLQERSMKAKPKAEKKVFYDMNSNLLIHKHCMILKMPLVFGAASTGLKSYGVPNVGTASNQNQGSAFNGMPYVDLVIYDFQLMKCSSDLHCPVFASSAYSSGLGEKEYAEPWYYYSYYSVTLPLRRPYAGHPAILDVEEFGEAYDENSINPAGDLGLMEEKIEPSMFFLQLPQIVPMIKRLATADDHEIKESSKPQ</sequence>
<keyword evidence="3" id="KW-0804">Transcription</keyword>
<keyword evidence="6" id="KW-1185">Reference proteome</keyword>
<comment type="caution">
    <text evidence="5">The sequence shown here is derived from an EMBL/GenBank/DDBJ whole genome shotgun (WGS) entry which is preliminary data.</text>
</comment>
<proteinExistence type="predicted"/>
<comment type="subcellular location">
    <subcellularLocation>
        <location evidence="1">Nucleus</location>
    </subcellularLocation>
</comment>
<dbReference type="Proteomes" id="UP000467840">
    <property type="component" value="Chromosome 16"/>
</dbReference>
<dbReference type="EMBL" id="JAAGAX010000009">
    <property type="protein sequence ID" value="KAF2304093.1"/>
    <property type="molecule type" value="Genomic_DNA"/>
</dbReference>
<reference evidence="5 6" key="1">
    <citation type="journal article" date="2020" name="Mol. Plant">
        <title>The Chromosome-Based Rubber Tree Genome Provides New Insights into Spurge Genome Evolution and Rubber Biosynthesis.</title>
        <authorList>
            <person name="Liu J."/>
            <person name="Shi C."/>
            <person name="Shi C.C."/>
            <person name="Li W."/>
            <person name="Zhang Q.J."/>
            <person name="Zhang Y."/>
            <person name="Li K."/>
            <person name="Lu H.F."/>
            <person name="Shi C."/>
            <person name="Zhu S.T."/>
            <person name="Xiao Z.Y."/>
            <person name="Nan H."/>
            <person name="Yue Y."/>
            <person name="Zhu X.G."/>
            <person name="Wu Y."/>
            <person name="Hong X.N."/>
            <person name="Fan G.Y."/>
            <person name="Tong Y."/>
            <person name="Zhang D."/>
            <person name="Mao C.L."/>
            <person name="Liu Y.L."/>
            <person name="Hao S.J."/>
            <person name="Liu W.Q."/>
            <person name="Lv M.Q."/>
            <person name="Zhang H.B."/>
            <person name="Liu Y."/>
            <person name="Hu-Tang G.R."/>
            <person name="Wang J.P."/>
            <person name="Wang J.H."/>
            <person name="Sun Y.H."/>
            <person name="Ni S.B."/>
            <person name="Chen W.B."/>
            <person name="Zhang X.C."/>
            <person name="Jiao Y.N."/>
            <person name="Eichler E.E."/>
            <person name="Li G.H."/>
            <person name="Liu X."/>
            <person name="Gao L.Z."/>
        </authorList>
    </citation>
    <scope>NUCLEOTIDE SEQUENCE [LARGE SCALE GENOMIC DNA]</scope>
    <source>
        <strain evidence="6">cv. GT1</strain>
        <tissue evidence="5">Leaf</tissue>
    </source>
</reference>
<dbReference type="PANTHER" id="PTHR13408:SF0">
    <property type="entry name" value="DNA-DIRECTED RNA POLYMERASE III SUBUNIT RPC4"/>
    <property type="match status" value="1"/>
</dbReference>
<dbReference type="GO" id="GO:0042797">
    <property type="term" value="P:tRNA transcription by RNA polymerase III"/>
    <property type="evidence" value="ECO:0007669"/>
    <property type="project" value="TreeGrafter"/>
</dbReference>
<keyword evidence="2" id="KW-0240">DNA-directed RNA polymerase</keyword>
<organism evidence="5 6">
    <name type="scientific">Hevea brasiliensis</name>
    <name type="common">Para rubber tree</name>
    <name type="synonym">Siphonia brasiliensis</name>
    <dbReference type="NCBI Taxonomy" id="3981"/>
    <lineage>
        <taxon>Eukaryota</taxon>
        <taxon>Viridiplantae</taxon>
        <taxon>Streptophyta</taxon>
        <taxon>Embryophyta</taxon>
        <taxon>Tracheophyta</taxon>
        <taxon>Spermatophyta</taxon>
        <taxon>Magnoliopsida</taxon>
        <taxon>eudicotyledons</taxon>
        <taxon>Gunneridae</taxon>
        <taxon>Pentapetalae</taxon>
        <taxon>rosids</taxon>
        <taxon>fabids</taxon>
        <taxon>Malpighiales</taxon>
        <taxon>Euphorbiaceae</taxon>
        <taxon>Crotonoideae</taxon>
        <taxon>Micrandreae</taxon>
        <taxon>Hevea</taxon>
    </lineage>
</organism>
<dbReference type="AlphaFoldDB" id="A0A6A6LVC4"/>
<evidence type="ECO:0000256" key="1">
    <source>
        <dbReference type="ARBA" id="ARBA00004123"/>
    </source>
</evidence>
<dbReference type="PANTHER" id="PTHR13408">
    <property type="entry name" value="DNA-DIRECTED RNA POLYMERASE III"/>
    <property type="match status" value="1"/>
</dbReference>
<evidence type="ECO:0000256" key="2">
    <source>
        <dbReference type="ARBA" id="ARBA00022478"/>
    </source>
</evidence>
<dbReference type="InterPro" id="IPR007811">
    <property type="entry name" value="RPC4"/>
</dbReference>
<keyword evidence="4" id="KW-0539">Nucleus</keyword>
<evidence type="ECO:0000313" key="6">
    <source>
        <dbReference type="Proteomes" id="UP000467840"/>
    </source>
</evidence>